<gene>
    <name evidence="1" type="ORF">BHQ21_22650</name>
</gene>
<keyword evidence="2" id="KW-1185">Reference proteome</keyword>
<accession>A0A1E3SKZ3</accession>
<evidence type="ECO:0000313" key="1">
    <source>
        <dbReference type="EMBL" id="ODR02303.1"/>
    </source>
</evidence>
<proteinExistence type="predicted"/>
<dbReference type="AlphaFoldDB" id="A0A1E3SKZ3"/>
<comment type="caution">
    <text evidence="1">The sequence shown here is derived from an EMBL/GenBank/DDBJ whole genome shotgun (WGS) entry which is preliminary data.</text>
</comment>
<dbReference type="EMBL" id="MIHC01000051">
    <property type="protein sequence ID" value="ODR02303.1"/>
    <property type="molecule type" value="Genomic_DNA"/>
</dbReference>
<evidence type="ECO:0000313" key="2">
    <source>
        <dbReference type="Proteomes" id="UP000094224"/>
    </source>
</evidence>
<dbReference type="Proteomes" id="UP000094224">
    <property type="component" value="Unassembled WGS sequence"/>
</dbReference>
<organism evidence="1 2">
    <name type="scientific">Mycobacterium sherrisii</name>
    <dbReference type="NCBI Taxonomy" id="243061"/>
    <lineage>
        <taxon>Bacteria</taxon>
        <taxon>Bacillati</taxon>
        <taxon>Actinomycetota</taxon>
        <taxon>Actinomycetes</taxon>
        <taxon>Mycobacteriales</taxon>
        <taxon>Mycobacteriaceae</taxon>
        <taxon>Mycobacterium</taxon>
        <taxon>Mycobacterium simiae complex</taxon>
    </lineage>
</organism>
<dbReference type="OrthoDB" id="4734506at2"/>
<sequence length="75" mass="8537">MLHIEEYVGIIVGARQPHRTQAAANPAQPRGALFHELKRYIEAHEIDVDDVRIVNAIDTGRVDGARHWYDVTYEA</sequence>
<name>A0A1E3SKZ3_9MYCO</name>
<reference evidence="2" key="1">
    <citation type="submission" date="2016-09" db="EMBL/GenBank/DDBJ databases">
        <authorList>
            <person name="Greninger A.L."/>
            <person name="Jerome K.R."/>
            <person name="Mcnair B."/>
            <person name="Wallis C."/>
            <person name="Fang F."/>
        </authorList>
    </citation>
    <scope>NUCLEOTIDE SEQUENCE [LARGE SCALE GENOMIC DNA]</scope>
    <source>
        <strain evidence="2">BC1_M4</strain>
    </source>
</reference>
<dbReference type="RefSeq" id="WP_069402540.1">
    <property type="nucleotide sequence ID" value="NZ_JACKTB010000012.1"/>
</dbReference>
<protein>
    <submittedName>
        <fullName evidence="1">Uncharacterized protein</fullName>
    </submittedName>
</protein>